<protein>
    <submittedName>
        <fullName evidence="2">Uncharacterized protein</fullName>
    </submittedName>
</protein>
<reference evidence="2 3" key="1">
    <citation type="submission" date="2022-05" db="EMBL/GenBank/DDBJ databases">
        <authorList>
            <person name="Zhou X."/>
            <person name="Li K."/>
            <person name="Man Y."/>
        </authorList>
    </citation>
    <scope>NUCLEOTIDE SEQUENCE [LARGE SCALE GENOMIC DNA]</scope>
    <source>
        <strain evidence="2 3">MS405</strain>
    </source>
</reference>
<proteinExistence type="predicted"/>
<dbReference type="RefSeq" id="WP_249587070.1">
    <property type="nucleotide sequence ID" value="NZ_BAAAQL010000008.1"/>
</dbReference>
<feature type="region of interest" description="Disordered" evidence="1">
    <location>
        <begin position="38"/>
        <end position="79"/>
    </location>
</feature>
<evidence type="ECO:0000256" key="1">
    <source>
        <dbReference type="SAM" id="MobiDB-lite"/>
    </source>
</evidence>
<feature type="compositionally biased region" description="Basic and acidic residues" evidence="1">
    <location>
        <begin position="64"/>
        <end position="79"/>
    </location>
</feature>
<sequence>MSRPRRRGRISVVVLAGWLFADLLLVLALVSMADRPDPLADRPKASERESKPPPSKPPTGPRSVELKPEEFRVKGADKGDLTRQIHKNTGKWAGREAALVLTFGGSRNGEAYAHRVNSLLGKGRPDMFTKKTATDDFHNLGDPASTAKVRVYFYTTPGG</sequence>
<evidence type="ECO:0000313" key="3">
    <source>
        <dbReference type="Proteomes" id="UP000829992"/>
    </source>
</evidence>
<dbReference type="EMBL" id="CP097289">
    <property type="protein sequence ID" value="UQT55581.1"/>
    <property type="molecule type" value="Genomic_DNA"/>
</dbReference>
<evidence type="ECO:0000313" key="2">
    <source>
        <dbReference type="EMBL" id="UQT55581.1"/>
    </source>
</evidence>
<feature type="compositionally biased region" description="Basic and acidic residues" evidence="1">
    <location>
        <begin position="38"/>
        <end position="51"/>
    </location>
</feature>
<keyword evidence="3" id="KW-1185">Reference proteome</keyword>
<organism evidence="2 3">
    <name type="scientific">Streptomyces durmitorensis</name>
    <dbReference type="NCBI Taxonomy" id="319947"/>
    <lineage>
        <taxon>Bacteria</taxon>
        <taxon>Bacillati</taxon>
        <taxon>Actinomycetota</taxon>
        <taxon>Actinomycetes</taxon>
        <taxon>Kitasatosporales</taxon>
        <taxon>Streptomycetaceae</taxon>
        <taxon>Streptomyces</taxon>
    </lineage>
</organism>
<accession>A0ABY4PRD7</accession>
<name>A0ABY4PRD7_9ACTN</name>
<gene>
    <name evidence="2" type="ORF">M4V62_11020</name>
</gene>
<dbReference type="Proteomes" id="UP000829992">
    <property type="component" value="Chromosome"/>
</dbReference>